<sequence length="362" mass="38153">MKLSADSGLWSTGPVAEPMPVVAVLEVSGAVLSWAIDDDAEAASFAFTDLARADWLWRVFGEDGHSAVAAAVRDQLAADEQTVDVAGVGVVPGSVDRLRRLALGHWMRRWWPASHRDGIAALGAALLDAEIALLTAAAQDFFPDDTFDSDVAELLTPHEAALNALVRTGDPRVVELVQAAVELTDEVGIALAEPVSSAPRRDDYALAAGTLAQRSGEAIAGGTASLAWAAVPPAVFDAAENTIEWRVDAVDSLVNATVSVELLGPNAPDGIAVRLRAQGVRGAGALARDGRASFPLLDEQQRPISETAAWNHDWRAATVTVGADVEESAETRDRVRAFARARLAEPPSDAFLAEILAAESDY</sequence>
<dbReference type="EMBL" id="BLKS01000001">
    <property type="protein sequence ID" value="GFG48989.1"/>
    <property type="molecule type" value="Genomic_DNA"/>
</dbReference>
<keyword evidence="3" id="KW-1185">Reference proteome</keyword>
<dbReference type="RefSeq" id="WP_097943538.1">
    <property type="nucleotide sequence ID" value="NZ_BLKS01000001.1"/>
</dbReference>
<dbReference type="AlphaFoldDB" id="A0A2A7MSC4"/>
<dbReference type="EMBL" id="PDCP01000080">
    <property type="protein sequence ID" value="PEG34038.1"/>
    <property type="molecule type" value="Genomic_DNA"/>
</dbReference>
<dbReference type="Proteomes" id="UP000220914">
    <property type="component" value="Unassembled WGS sequence"/>
</dbReference>
<comment type="caution">
    <text evidence="2">The sequence shown here is derived from an EMBL/GenBank/DDBJ whole genome shotgun (WGS) entry which is preliminary data.</text>
</comment>
<protein>
    <submittedName>
        <fullName evidence="2">Uncharacterized protein</fullName>
    </submittedName>
</protein>
<evidence type="ECO:0000313" key="1">
    <source>
        <dbReference type="EMBL" id="GFG48989.1"/>
    </source>
</evidence>
<evidence type="ECO:0000313" key="3">
    <source>
        <dbReference type="Proteomes" id="UP000220914"/>
    </source>
</evidence>
<evidence type="ECO:0000313" key="2">
    <source>
        <dbReference type="EMBL" id="PEG34038.1"/>
    </source>
</evidence>
<reference evidence="1" key="3">
    <citation type="submission" date="2020-02" db="EMBL/GenBank/DDBJ databases">
        <authorList>
            <person name="Matsumoto Y."/>
            <person name="Motooka D."/>
            <person name="Nakamura S."/>
        </authorList>
    </citation>
    <scope>NUCLEOTIDE SEQUENCE</scope>
    <source>
        <strain evidence="1">JCM 6377</strain>
    </source>
</reference>
<proteinExistence type="predicted"/>
<reference evidence="2 3" key="1">
    <citation type="submission" date="2017-10" db="EMBL/GenBank/DDBJ databases">
        <title>The new phylogeny of genus Mycobacterium.</title>
        <authorList>
            <person name="Tortoli E."/>
            <person name="Trovato A."/>
            <person name="Cirillo D.M."/>
        </authorList>
    </citation>
    <scope>NUCLEOTIDE SEQUENCE [LARGE SCALE GENOMIC DNA]</scope>
    <source>
        <strain evidence="2 3">CCUG37673</strain>
    </source>
</reference>
<dbReference type="OrthoDB" id="5124265at2"/>
<name>A0A2A7MSC4_MYCAG</name>
<evidence type="ECO:0000313" key="4">
    <source>
        <dbReference type="Proteomes" id="UP000465302"/>
    </source>
</evidence>
<reference evidence="1 4" key="2">
    <citation type="journal article" date="2019" name="Emerg. Microbes Infect.">
        <title>Comprehensive subspecies identification of 175 nontuberculous mycobacteria species based on 7547 genomic profiles.</title>
        <authorList>
            <person name="Matsumoto Y."/>
            <person name="Kinjo T."/>
            <person name="Motooka D."/>
            <person name="Nabeya D."/>
            <person name="Jung N."/>
            <person name="Uechi K."/>
            <person name="Horii T."/>
            <person name="Iida T."/>
            <person name="Fujita J."/>
            <person name="Nakamura S."/>
        </authorList>
    </citation>
    <scope>NUCLEOTIDE SEQUENCE [LARGE SCALE GENOMIC DNA]</scope>
    <source>
        <strain evidence="1 4">JCM 6377</strain>
    </source>
</reference>
<gene>
    <name evidence="2" type="ORF">CQY20_27580</name>
    <name evidence="1" type="ORF">MAGR_04300</name>
</gene>
<organism evidence="2 3">
    <name type="scientific">Mycolicibacterium agri</name>
    <name type="common">Mycobacterium agri</name>
    <dbReference type="NCBI Taxonomy" id="36811"/>
    <lineage>
        <taxon>Bacteria</taxon>
        <taxon>Bacillati</taxon>
        <taxon>Actinomycetota</taxon>
        <taxon>Actinomycetes</taxon>
        <taxon>Mycobacteriales</taxon>
        <taxon>Mycobacteriaceae</taxon>
        <taxon>Mycolicibacterium</taxon>
    </lineage>
</organism>
<dbReference type="Proteomes" id="UP000465302">
    <property type="component" value="Unassembled WGS sequence"/>
</dbReference>
<accession>A0A2A7MSC4</accession>